<dbReference type="AlphaFoldDB" id="A0A7I8VU29"/>
<evidence type="ECO:0000256" key="11">
    <source>
        <dbReference type="ARBA" id="ARBA00046056"/>
    </source>
</evidence>
<evidence type="ECO:0000256" key="8">
    <source>
        <dbReference type="ARBA" id="ARBA00023273"/>
    </source>
</evidence>
<keyword evidence="4 13" id="KW-0853">WD repeat</keyword>
<dbReference type="GO" id="GO:0031514">
    <property type="term" value="C:motile cilium"/>
    <property type="evidence" value="ECO:0007669"/>
    <property type="project" value="UniProtKB-SubCell"/>
</dbReference>
<accession>A0A7I8VU29</accession>
<dbReference type="EMBL" id="CAJFCJ010000009">
    <property type="protein sequence ID" value="CAD5119055.1"/>
    <property type="molecule type" value="Genomic_DNA"/>
</dbReference>
<feature type="repeat" description="WD" evidence="13">
    <location>
        <begin position="461"/>
        <end position="502"/>
    </location>
</feature>
<dbReference type="PROSITE" id="PS50082">
    <property type="entry name" value="WD_REPEATS_2"/>
    <property type="match status" value="5"/>
</dbReference>
<dbReference type="PROSITE" id="PS50294">
    <property type="entry name" value="WD_REPEATS_REGION"/>
    <property type="match status" value="3"/>
</dbReference>
<keyword evidence="5" id="KW-0677">Repeat</keyword>
<evidence type="ECO:0000256" key="4">
    <source>
        <dbReference type="ARBA" id="ARBA00022574"/>
    </source>
</evidence>
<protein>
    <recommendedName>
        <fullName evidence="10">Cilia- and flagella-associated protein 52</fullName>
    </recommendedName>
</protein>
<keyword evidence="8" id="KW-0966">Cell projection</keyword>
<comment type="function">
    <text evidence="11">Microtubule inner protein (MIP) part of the dynein-decorated doublet microtubules (DMTs) in cilia axoneme. Important for proper ciliary and flagellar beating. May act in cooperation with CFAP45 and axonemal dynein subunit DNAH11. May play a role in cell growth and/or survival.</text>
</comment>
<comment type="caution">
    <text evidence="14">The sequence shown here is derived from an EMBL/GenBank/DDBJ whole genome shotgun (WGS) entry which is preliminary data.</text>
</comment>
<evidence type="ECO:0000256" key="12">
    <source>
        <dbReference type="ARBA" id="ARBA00047117"/>
    </source>
</evidence>
<keyword evidence="6" id="KW-0282">Flagellum</keyword>
<dbReference type="Gene3D" id="2.130.10.10">
    <property type="entry name" value="YVTN repeat-like/Quinoprotein amine dehydrogenase"/>
    <property type="match status" value="3"/>
</dbReference>
<evidence type="ECO:0000313" key="15">
    <source>
        <dbReference type="Proteomes" id="UP000549394"/>
    </source>
</evidence>
<dbReference type="PROSITE" id="PS00678">
    <property type="entry name" value="WD_REPEATS_1"/>
    <property type="match status" value="1"/>
</dbReference>
<dbReference type="SUPFAM" id="SSF50978">
    <property type="entry name" value="WD40 repeat-like"/>
    <property type="match status" value="2"/>
</dbReference>
<comment type="subunit">
    <text evidence="12">Microtubule inner protein component of sperm flagellar doublet microtubules. Interacts with BRCA2. Interacts with the CCT chaperonin complex. Interacts with HSP70. Interacts with AK8. Interacts with CFAP45. Interacts with DNAI1. Interacts with IQDC.</text>
</comment>
<keyword evidence="7" id="KW-0969">Cilium</keyword>
<feature type="repeat" description="WD" evidence="13">
    <location>
        <begin position="415"/>
        <end position="456"/>
    </location>
</feature>
<feature type="repeat" description="WD" evidence="13">
    <location>
        <begin position="547"/>
        <end position="588"/>
    </location>
</feature>
<keyword evidence="3" id="KW-0963">Cytoplasm</keyword>
<name>A0A7I8VU29_9ANNE</name>
<evidence type="ECO:0000256" key="3">
    <source>
        <dbReference type="ARBA" id="ARBA00022490"/>
    </source>
</evidence>
<dbReference type="PANTHER" id="PTHR13720:SF14">
    <property type="entry name" value="CILIA- AND FLAGELLA-ASSOCIATED PROTEIN 52"/>
    <property type="match status" value="1"/>
</dbReference>
<dbReference type="InterPro" id="IPR036322">
    <property type="entry name" value="WD40_repeat_dom_sf"/>
</dbReference>
<comment type="similarity">
    <text evidence="9">Belongs to the CFAP52 family.</text>
</comment>
<evidence type="ECO:0000256" key="2">
    <source>
        <dbReference type="ARBA" id="ARBA00004496"/>
    </source>
</evidence>
<dbReference type="Pfam" id="PF00400">
    <property type="entry name" value="WD40"/>
    <property type="match status" value="5"/>
</dbReference>
<feature type="repeat" description="WD" evidence="13">
    <location>
        <begin position="330"/>
        <end position="371"/>
    </location>
</feature>
<dbReference type="InterPro" id="IPR050630">
    <property type="entry name" value="WD_repeat_EMAP"/>
</dbReference>
<feature type="repeat" description="WD" evidence="13">
    <location>
        <begin position="589"/>
        <end position="628"/>
    </location>
</feature>
<dbReference type="FunFam" id="2.130.10.10:FF:000207">
    <property type="entry name" value="Cilia- and flagella-associated protein 52"/>
    <property type="match status" value="1"/>
</dbReference>
<evidence type="ECO:0000313" key="14">
    <source>
        <dbReference type="EMBL" id="CAD5119055.1"/>
    </source>
</evidence>
<dbReference type="InterPro" id="IPR001680">
    <property type="entry name" value="WD40_rpt"/>
</dbReference>
<dbReference type="SMART" id="SM00320">
    <property type="entry name" value="WD40"/>
    <property type="match status" value="11"/>
</dbReference>
<dbReference type="InterPro" id="IPR015943">
    <property type="entry name" value="WD40/YVTN_repeat-like_dom_sf"/>
</dbReference>
<dbReference type="CDD" id="cd00200">
    <property type="entry name" value="WD40"/>
    <property type="match status" value="1"/>
</dbReference>
<evidence type="ECO:0000256" key="9">
    <source>
        <dbReference type="ARBA" id="ARBA00029456"/>
    </source>
</evidence>
<evidence type="ECO:0000256" key="13">
    <source>
        <dbReference type="PROSITE-ProRule" id="PRU00221"/>
    </source>
</evidence>
<dbReference type="OrthoDB" id="6252103at2759"/>
<dbReference type="GO" id="GO:0005930">
    <property type="term" value="C:axoneme"/>
    <property type="evidence" value="ECO:0007669"/>
    <property type="project" value="UniProtKB-ARBA"/>
</dbReference>
<dbReference type="FunFam" id="2.130.10.10:FF:001320">
    <property type="entry name" value="Predicted protein"/>
    <property type="match status" value="1"/>
</dbReference>
<proteinExistence type="inferred from homology"/>
<comment type="subcellular location">
    <subcellularLocation>
        <location evidence="1">Cell projection</location>
        <location evidence="1">Cilium</location>
        <location evidence="1">Flagellum</location>
    </subcellularLocation>
    <subcellularLocation>
        <location evidence="2">Cytoplasm</location>
    </subcellularLocation>
</comment>
<evidence type="ECO:0000256" key="10">
    <source>
        <dbReference type="ARBA" id="ARBA00029552"/>
    </source>
</evidence>
<sequence length="628" mass="68667">MVEEAVNKPVLELQNAIGFGGTVPNGLKVHPNRQSLIYPIGCTVVVRDLATNKQEFLSGHSNTISAVAVSKSGKYIASGQITHMGFKADIIVWDFETLSMYCKLTLHMVKIQDLAFSTNDKYLVSLGGEDDSGGSVVVWNLETKEAICGAPAQVPSAGVTHCVTCFNEDDMKFATGGKDTLRIWQLDLPNRKIRPTDISTGQTKRVIRCLTVAHGDGMLYCGTTTGDIMSVFTTTFKMQTFGPEKHPFSLGICSLEQLPTEEILVGAGDGTVAVVQGPNKRFKRTSKCVKVKGAITSISLRGKGHQFFVGTDKCEIYKFNFGDFKPELVETCHHGPVTDLVFPTNCPELYVTSSKEDIRIWDANSARELRRFTVPNMECTSVCITGDGHLIVSGWTDGRIRLFLPESGECVHTIGEAHNLGVTALAVFSDNRHLVSGGKEGDVRLWRISKRPYASKLLHDLHEHKAAVTCVTLKKDDSECVTSSTDGTCIIWDLNVDKPFRRQMLRLNTLFNNVTYHPEEHQVIAAGTDRKISYWESADGSLIRELDASSTGAINALDVSSCGSFFVSGSEDKLVKVWTYDRGVTTHIGVGHSAPVAKVKISPGHNCIVSVGMDGSIIRWKMPGGDEE</sequence>
<evidence type="ECO:0000256" key="7">
    <source>
        <dbReference type="ARBA" id="ARBA00023069"/>
    </source>
</evidence>
<reference evidence="14 15" key="1">
    <citation type="submission" date="2020-08" db="EMBL/GenBank/DDBJ databases">
        <authorList>
            <person name="Hejnol A."/>
        </authorList>
    </citation>
    <scope>NUCLEOTIDE SEQUENCE [LARGE SCALE GENOMIC DNA]</scope>
</reference>
<evidence type="ECO:0000256" key="6">
    <source>
        <dbReference type="ARBA" id="ARBA00022846"/>
    </source>
</evidence>
<dbReference type="FunFam" id="2.130.10.10:FF:000173">
    <property type="entry name" value="Cilia- and flagella-associated protein 52"/>
    <property type="match status" value="1"/>
</dbReference>
<dbReference type="Proteomes" id="UP000549394">
    <property type="component" value="Unassembled WGS sequence"/>
</dbReference>
<keyword evidence="15" id="KW-1185">Reference proteome</keyword>
<organism evidence="14 15">
    <name type="scientific">Dimorphilus gyrociliatus</name>
    <dbReference type="NCBI Taxonomy" id="2664684"/>
    <lineage>
        <taxon>Eukaryota</taxon>
        <taxon>Metazoa</taxon>
        <taxon>Spiralia</taxon>
        <taxon>Lophotrochozoa</taxon>
        <taxon>Annelida</taxon>
        <taxon>Polychaeta</taxon>
        <taxon>Polychaeta incertae sedis</taxon>
        <taxon>Dinophilidae</taxon>
        <taxon>Dimorphilus</taxon>
    </lineage>
</organism>
<evidence type="ECO:0000256" key="1">
    <source>
        <dbReference type="ARBA" id="ARBA00004230"/>
    </source>
</evidence>
<dbReference type="PANTHER" id="PTHR13720">
    <property type="entry name" value="WD-40 REPEAT PROTEIN"/>
    <property type="match status" value="1"/>
</dbReference>
<gene>
    <name evidence="14" type="ORF">DGYR_LOCUS7348</name>
</gene>
<dbReference type="InterPro" id="IPR019775">
    <property type="entry name" value="WD40_repeat_CS"/>
</dbReference>
<evidence type="ECO:0000256" key="5">
    <source>
        <dbReference type="ARBA" id="ARBA00022737"/>
    </source>
</evidence>